<dbReference type="STRING" id="237561.A0A1D8PRY4"/>
<dbReference type="GO" id="GO:0006506">
    <property type="term" value="P:GPI anchor biosynthetic process"/>
    <property type="evidence" value="ECO:0000318"/>
    <property type="project" value="GO_Central"/>
</dbReference>
<feature type="transmembrane region" description="Helical" evidence="2">
    <location>
        <begin position="409"/>
        <end position="426"/>
    </location>
</feature>
<dbReference type="InParanoid" id="A0A1D8PRY4"/>
<sequence length="1022" mass="116135">MSEKNPTSVDSREKEKNKELIQKTPFFTFNASIISYLHTVFASSSFLAALAVGSYLHYYKIVQNSSFGYPDEWFPSVSATIGDRYPERSVFQIIIALTAGPRFLLLIFNFISLYKKNSYLPYIATISGTLRTFTAGGWMYITSTDDHDAHDVFMILYMVLTIPWTVCNTLLSPKHSLQRNARFYSAMAFFGTIIPLIYWFIQHKVHIRPGAYSIYAYFEWGLIFFDILFDSWSAIDFTNIDISISATGIELVHVDTTATESTTKVTETETETEINVEIETEVIPGPFDSQFSDIDVIVNLINSFIYWTVVTSLFLCVWYFPLWHMGISGYEAAVLSFFLAPLLLIIPVSRNLFVTYPSIARSLTVILGVGAYKVPDPEQRLLTITAGTVFAVISVLSEFSIFATNPKKLNSYISTFTLGLLATSIFKYLCFSNNPIWPIMHKENGGYNAIGIFLGLLAAFFTPKQKQLSPKATNNEVNGANGSLLLAALGFGGYYFSLSSYLSDSGTLALWTWEGFPIKGPTPITGALYHFIAIMTAIIINVKSHPNFFSSWNYNIIIGGGSALVLYNFGGWIGYIGAVIYTFYLTSIGPIIWNSIKGYNITGAFFLGYFFNILLGLASVWIVAYAFVPGGPLLRERTDIVLGTSYFSILAGVLNYNLRREEFTKIKFSSCKIFKQTLTIITILLALSISIFIKRYPSEPFKPYNEESQSFTAGIWCVHFGLDNDMWSSETRMRDLIRDAEIDIIGLLESDTQRLIGGNRDFTQTIAEDLGMYVDYGPGPNKHTWGAALLSKFPIIESTHHLLPSPVGELAPAIHATLDIYGELVDVVVFHSGQEEDVEDRRLQSLGIQEIMGNSSRPLILLSYLVTEPLQGNYNTYVSEKSRVYDIDNTDWDRWCEYILFRDLRKVAYARISRSTITDTELQIAKFKLLNEDEKNDDDLEFYYGNHFVNEDEIDENLRMPQLFRGDGVRGHRYHVFDEPRYFAQHKWQRYNEQEQEQEQQQQEEHQEEEEENGQNEEGDEY</sequence>
<reference evidence="8 9" key="1">
    <citation type="journal article" date="2004" name="Proc. Natl. Acad. Sci. U.S.A.">
        <title>The diploid genome sequence of Candida albicans.</title>
        <authorList>
            <person name="Jones T."/>
            <person name="Federspiel N.A."/>
            <person name="Chibana H."/>
            <person name="Dungan J."/>
            <person name="Kalman S."/>
            <person name="Magee B.B."/>
            <person name="Newport G."/>
            <person name="Thorstenson Y.R."/>
            <person name="Agabian N."/>
            <person name="Magee P.T."/>
            <person name="Davis R.W."/>
            <person name="Scherer S."/>
        </authorList>
    </citation>
    <scope>NUCLEOTIDE SEQUENCE [LARGE SCALE GENOMIC DNA]</scope>
    <source>
        <strain evidence="9">SC5314 / ATCC MYA-2876</strain>
    </source>
</reference>
<feature type="transmembrane region" description="Helical" evidence="2">
    <location>
        <begin position="484"/>
        <end position="502"/>
    </location>
</feature>
<feature type="domain" description="PGAP2IP C-terminal nuclease-like" evidence="6">
    <location>
        <begin position="709"/>
        <end position="941"/>
    </location>
</feature>
<keyword evidence="2" id="KW-0812">Transmembrane</keyword>
<evidence type="ECO:0000259" key="3">
    <source>
        <dbReference type="Pfam" id="PF10277"/>
    </source>
</evidence>
<dbReference type="SMR" id="A0A1D8PRY4"/>
<dbReference type="GO" id="GO:0005934">
    <property type="term" value="C:cellular bud tip"/>
    <property type="evidence" value="ECO:0007669"/>
    <property type="project" value="EnsemblFungi"/>
</dbReference>
<evidence type="ECO:0000313" key="7">
    <source>
        <dbReference type="CGD" id="CAL0000195009"/>
    </source>
</evidence>
<dbReference type="InterPro" id="IPR036691">
    <property type="entry name" value="Endo/exonu/phosph_ase_sf"/>
</dbReference>
<gene>
    <name evidence="7 8" type="primary">CWH43</name>
    <name evidence="8" type="ordered locus">CAALFM_CR01290CA</name>
    <name evidence="7" type="ordered locus">orf19.10735</name>
</gene>
<feature type="transmembrane region" description="Helical" evidence="2">
    <location>
        <begin position="90"/>
        <end position="112"/>
    </location>
</feature>
<feature type="domain" description="PGAP2IP second transmembrane" evidence="4">
    <location>
        <begin position="481"/>
        <end position="660"/>
    </location>
</feature>
<reference evidence="8 9" key="3">
    <citation type="journal article" date="2013" name="Genome Biol.">
        <title>Assembly of a phased diploid Candida albicans genome facilitates allele-specific measurements and provides a simple model for repeat and indel structure.</title>
        <authorList>
            <person name="Muzzey D."/>
            <person name="Schwartz K."/>
            <person name="Weissman J.S."/>
            <person name="Sherlock G."/>
        </authorList>
    </citation>
    <scope>NUCLEOTIDE SEQUENCE [LARGE SCALE GENOMIC DNA]</scope>
    <source>
        <strain evidence="9">SC5314 / ATCC MYA-2876</strain>
    </source>
</reference>
<dbReference type="InterPro" id="IPR053912">
    <property type="entry name" value="PGAP2IP_TM_1nd"/>
</dbReference>
<keyword evidence="2" id="KW-1133">Transmembrane helix</keyword>
<dbReference type="VEuPathDB" id="FungiDB:CR_01290C_A"/>
<dbReference type="InterPro" id="IPR019402">
    <property type="entry name" value="CWH43_N"/>
</dbReference>
<feature type="transmembrane region" description="Helical" evidence="2">
    <location>
        <begin position="575"/>
        <end position="593"/>
    </location>
</feature>
<keyword evidence="2" id="KW-0472">Membrane</keyword>
<dbReference type="Pfam" id="PF23021">
    <property type="entry name" value="6TM_2nd_PGAP2IP"/>
    <property type="match status" value="1"/>
</dbReference>
<dbReference type="GeneID" id="3640389"/>
<dbReference type="EMBL" id="CP017630">
    <property type="protein sequence ID" value="AOW30890.1"/>
    <property type="molecule type" value="Genomic_DNA"/>
</dbReference>
<proteinExistence type="predicted"/>
<feature type="transmembrane region" description="Helical" evidence="2">
    <location>
        <begin position="522"/>
        <end position="540"/>
    </location>
</feature>
<dbReference type="GO" id="GO:0005783">
    <property type="term" value="C:endoplasmic reticulum"/>
    <property type="evidence" value="ECO:0000318"/>
    <property type="project" value="GO_Central"/>
</dbReference>
<dbReference type="FunCoup" id="A0A1D8PRY4">
    <property type="interactions" value="14"/>
</dbReference>
<dbReference type="RefSeq" id="XP_717916.2">
    <property type="nucleotide sequence ID" value="XM_712823.2"/>
</dbReference>
<dbReference type="Proteomes" id="UP000000559">
    <property type="component" value="Chromosome R"/>
</dbReference>
<dbReference type="eggNOG" id="KOG3979">
    <property type="taxonomic scope" value="Eukaryota"/>
</dbReference>
<feature type="domain" description="PGAP2IP first transmembrane" evidence="5">
    <location>
        <begin position="304"/>
        <end position="460"/>
    </location>
</feature>
<dbReference type="GO" id="GO:0031505">
    <property type="term" value="P:fungal-type cell wall organization"/>
    <property type="evidence" value="ECO:0000318"/>
    <property type="project" value="GO_Central"/>
</dbReference>
<keyword evidence="9" id="KW-1185">Reference proteome</keyword>
<evidence type="ECO:0000256" key="1">
    <source>
        <dbReference type="SAM" id="MobiDB-lite"/>
    </source>
</evidence>
<evidence type="ECO:0000313" key="9">
    <source>
        <dbReference type="Proteomes" id="UP000000559"/>
    </source>
</evidence>
<dbReference type="SUPFAM" id="SSF56219">
    <property type="entry name" value="DNase I-like"/>
    <property type="match status" value="1"/>
</dbReference>
<reference evidence="8 9" key="2">
    <citation type="journal article" date="2007" name="Genome Biol.">
        <title>Assembly of the Candida albicans genome into sixteen supercontigs aligned on the eight chromosomes.</title>
        <authorList>
            <person name="van het Hoog M."/>
            <person name="Rast T.J."/>
            <person name="Martchenko M."/>
            <person name="Grindle S."/>
            <person name="Dignard D."/>
            <person name="Hogues H."/>
            <person name="Cuomo C."/>
            <person name="Berriman M."/>
            <person name="Scherer S."/>
            <person name="Magee B.B."/>
            <person name="Whiteway M."/>
            <person name="Chibana H."/>
            <person name="Nantel A."/>
            <person name="Magee P.T."/>
        </authorList>
    </citation>
    <scope>GENOME REANNOTATION</scope>
    <source>
        <strain evidence="9">SC5314 / ATCC MYA-2876</strain>
    </source>
</reference>
<evidence type="ECO:0000313" key="8">
    <source>
        <dbReference type="EMBL" id="AOW30890.1"/>
    </source>
</evidence>
<dbReference type="GO" id="GO:0005935">
    <property type="term" value="C:cellular bud neck"/>
    <property type="evidence" value="ECO:0007669"/>
    <property type="project" value="EnsemblFungi"/>
</dbReference>
<dbReference type="InterPro" id="IPR053911">
    <property type="entry name" value="PGAP2IP_TM_2nd"/>
</dbReference>
<dbReference type="InterPro" id="IPR057315">
    <property type="entry name" value="Exo_endo_phos_PGAP2IP_C"/>
</dbReference>
<dbReference type="FunFam" id="3.60.10.10:FF:000031">
    <property type="entry name" value="Calcofluor white hypersensitive protein"/>
    <property type="match status" value="1"/>
</dbReference>
<dbReference type="OMA" id="CVWYFPL"/>
<feature type="transmembrane region" description="Helical" evidence="2">
    <location>
        <begin position="678"/>
        <end position="696"/>
    </location>
</feature>
<accession>A0A1D8PRY4</accession>
<feature type="transmembrane region" description="Helical" evidence="2">
    <location>
        <begin position="153"/>
        <end position="171"/>
    </location>
</feature>
<feature type="transmembrane region" description="Helical" evidence="2">
    <location>
        <begin position="381"/>
        <end position="402"/>
    </location>
</feature>
<feature type="compositionally biased region" description="Acidic residues" evidence="1">
    <location>
        <begin position="1006"/>
        <end position="1022"/>
    </location>
</feature>
<dbReference type="Pfam" id="PF23022">
    <property type="entry name" value="6TM_1st_PGAP2IP"/>
    <property type="match status" value="1"/>
</dbReference>
<protein>
    <submittedName>
        <fullName evidence="8">Cwh43p</fullName>
    </submittedName>
</protein>
<feature type="region of interest" description="Disordered" evidence="1">
    <location>
        <begin position="989"/>
        <end position="1022"/>
    </location>
</feature>
<evidence type="ECO:0000259" key="5">
    <source>
        <dbReference type="Pfam" id="PF23022"/>
    </source>
</evidence>
<dbReference type="PANTHER" id="PTHR14859">
    <property type="entry name" value="CALCOFLUOR WHITE HYPERSENSITIVE PROTEIN PRECURSOR"/>
    <property type="match status" value="1"/>
</dbReference>
<dbReference type="Pfam" id="PF10277">
    <property type="entry name" value="Frag1"/>
    <property type="match status" value="1"/>
</dbReference>
<dbReference type="Gene3D" id="3.60.10.10">
    <property type="entry name" value="Endonuclease/exonuclease/phosphatase"/>
    <property type="match status" value="1"/>
</dbReference>
<dbReference type="Pfam" id="PF23226">
    <property type="entry name" value="Exo_endo_phos_PGAP2IP"/>
    <property type="match status" value="1"/>
</dbReference>
<organism evidence="8 9">
    <name type="scientific">Candida albicans (strain SC5314 / ATCC MYA-2876)</name>
    <name type="common">Yeast</name>
    <dbReference type="NCBI Taxonomy" id="237561"/>
    <lineage>
        <taxon>Eukaryota</taxon>
        <taxon>Fungi</taxon>
        <taxon>Dikarya</taxon>
        <taxon>Ascomycota</taxon>
        <taxon>Saccharomycotina</taxon>
        <taxon>Pichiomycetes</taxon>
        <taxon>Debaryomycetaceae</taxon>
        <taxon>Candida/Lodderomyces clade</taxon>
        <taxon>Candida</taxon>
    </lineage>
</organism>
<dbReference type="KEGG" id="cal:CAALFM_CR01290CA"/>
<dbReference type="InterPro" id="IPR051916">
    <property type="entry name" value="GPI-anchor_lipid_remodeler"/>
</dbReference>
<dbReference type="AlphaFoldDB" id="A0A1D8PRY4"/>
<dbReference type="GO" id="GO:0005886">
    <property type="term" value="C:plasma membrane"/>
    <property type="evidence" value="ECO:0007669"/>
    <property type="project" value="EnsemblFungi"/>
</dbReference>
<dbReference type="PANTHER" id="PTHR14859:SF1">
    <property type="entry name" value="PGAP2-INTERACTING PROTEIN"/>
    <property type="match status" value="1"/>
</dbReference>
<feature type="transmembrane region" description="Helical" evidence="2">
    <location>
        <begin position="304"/>
        <end position="321"/>
    </location>
</feature>
<dbReference type="OrthoDB" id="68581at2759"/>
<feature type="transmembrane region" description="Helical" evidence="2">
    <location>
        <begin position="640"/>
        <end position="658"/>
    </location>
</feature>
<feature type="transmembrane region" description="Helical" evidence="2">
    <location>
        <begin position="119"/>
        <end position="141"/>
    </location>
</feature>
<feature type="transmembrane region" description="Helical" evidence="2">
    <location>
        <begin position="183"/>
        <end position="201"/>
    </location>
</feature>
<evidence type="ECO:0000259" key="4">
    <source>
        <dbReference type="Pfam" id="PF23021"/>
    </source>
</evidence>
<evidence type="ECO:0000256" key="2">
    <source>
        <dbReference type="SAM" id="Phobius"/>
    </source>
</evidence>
<feature type="domain" description="CWH43-like N-terminal" evidence="3">
    <location>
        <begin position="31"/>
        <end position="239"/>
    </location>
</feature>
<feature type="transmembrane region" description="Helical" evidence="2">
    <location>
        <begin position="33"/>
        <end position="56"/>
    </location>
</feature>
<evidence type="ECO:0000259" key="6">
    <source>
        <dbReference type="Pfam" id="PF23226"/>
    </source>
</evidence>
<feature type="transmembrane region" description="Helical" evidence="2">
    <location>
        <begin position="213"/>
        <end position="229"/>
    </location>
</feature>
<feature type="transmembrane region" description="Helical" evidence="2">
    <location>
        <begin position="446"/>
        <end position="463"/>
    </location>
</feature>
<dbReference type="CGD" id="CAL0000195009">
    <property type="gene designation" value="CWH43"/>
</dbReference>
<feature type="transmembrane region" description="Helical" evidence="2">
    <location>
        <begin position="605"/>
        <end position="628"/>
    </location>
</feature>
<name>A0A1D8PRY4_CANAL</name>
<feature type="transmembrane region" description="Helical" evidence="2">
    <location>
        <begin position="327"/>
        <end position="346"/>
    </location>
</feature>